<reference evidence="1 2" key="1">
    <citation type="submission" date="2020-06" db="EMBL/GenBank/DDBJ databases">
        <title>Methanolobus halotolerans sp. nov., isolated from a saline lake Tus in Siberia.</title>
        <authorList>
            <person name="Shen Y."/>
            <person name="Chen S.-C."/>
            <person name="Lai M.-C."/>
            <person name="Huang H.-H."/>
            <person name="Chiu H.-H."/>
            <person name="Tang S.-L."/>
            <person name="Rogozin D.Y."/>
            <person name="Degermendzhy A.G."/>
        </authorList>
    </citation>
    <scope>NUCLEOTIDE SEQUENCE [LARGE SCALE GENOMIC DNA]</scope>
    <source>
        <strain evidence="1 2">DSM 21339</strain>
    </source>
</reference>
<sequence length="246" mass="26319">MSQENSNNKLYYLVIALSVALIFMAASQYASSQEAIQEDIEHTIHTSGYAEKRVVPDTATMNIGVVVQAETADEASNDNAAIMSDVIAELKAIGLEDNEIQTSFVSVNPVYNYDGTRSIEGYSASNSVQVRTTNLDNLSEIIDRSADAGANNIGSISFSASDELQEDFREELIASAVEDASSKATILAENLNVEVIGVQSSSLNDNNGPIVYYDAAEVPTEEAASTPIQPGESTVSISVEVTYLIE</sequence>
<dbReference type="InterPro" id="IPR007497">
    <property type="entry name" value="SIMPL/DUF541"/>
</dbReference>
<dbReference type="Pfam" id="PF04402">
    <property type="entry name" value="SIMPL"/>
    <property type="match status" value="1"/>
</dbReference>
<dbReference type="RefSeq" id="WP_176964898.1">
    <property type="nucleotide sequence ID" value="NZ_CP058215.1"/>
</dbReference>
<dbReference type="PANTHER" id="PTHR34387">
    <property type="entry name" value="SLR1258 PROTEIN"/>
    <property type="match status" value="1"/>
</dbReference>
<keyword evidence="2" id="KW-1185">Reference proteome</keyword>
<dbReference type="KEGG" id="mzi:HWN40_06065"/>
<dbReference type="GO" id="GO:0006974">
    <property type="term" value="P:DNA damage response"/>
    <property type="evidence" value="ECO:0007669"/>
    <property type="project" value="TreeGrafter"/>
</dbReference>
<dbReference type="PANTHER" id="PTHR34387:SF2">
    <property type="entry name" value="SLR1258 PROTEIN"/>
    <property type="match status" value="1"/>
</dbReference>
<protein>
    <submittedName>
        <fullName evidence="1">SIMPL domain-containing protein</fullName>
    </submittedName>
</protein>
<dbReference type="Proteomes" id="UP000509594">
    <property type="component" value="Chromosome"/>
</dbReference>
<evidence type="ECO:0000313" key="1">
    <source>
        <dbReference type="EMBL" id="QLC49842.1"/>
    </source>
</evidence>
<dbReference type="AlphaFoldDB" id="A0A7D5I8I6"/>
<dbReference type="InterPro" id="IPR052022">
    <property type="entry name" value="26kDa_periplasmic_antigen"/>
</dbReference>
<name>A0A7D5I8I6_9EURY</name>
<dbReference type="EMBL" id="CP058215">
    <property type="protein sequence ID" value="QLC49842.1"/>
    <property type="molecule type" value="Genomic_DNA"/>
</dbReference>
<organism evidence="1 2">
    <name type="scientific">Methanolobus zinderi</name>
    <dbReference type="NCBI Taxonomy" id="536044"/>
    <lineage>
        <taxon>Archaea</taxon>
        <taxon>Methanobacteriati</taxon>
        <taxon>Methanobacteriota</taxon>
        <taxon>Stenosarchaea group</taxon>
        <taxon>Methanomicrobia</taxon>
        <taxon>Methanosarcinales</taxon>
        <taxon>Methanosarcinaceae</taxon>
        <taxon>Methanolobus</taxon>
    </lineage>
</organism>
<dbReference type="Gene3D" id="3.30.70.2970">
    <property type="entry name" value="Protein of unknown function (DUF541), domain 2"/>
    <property type="match status" value="1"/>
</dbReference>
<gene>
    <name evidence="1" type="ORF">HWN40_06065</name>
</gene>
<dbReference type="Gene3D" id="3.30.110.170">
    <property type="entry name" value="Protein of unknown function (DUF541), domain 1"/>
    <property type="match status" value="1"/>
</dbReference>
<dbReference type="GeneID" id="55821222"/>
<proteinExistence type="predicted"/>
<dbReference type="OrthoDB" id="12132at2157"/>
<accession>A0A7D5I8I6</accession>
<evidence type="ECO:0000313" key="2">
    <source>
        <dbReference type="Proteomes" id="UP000509594"/>
    </source>
</evidence>